<evidence type="ECO:0000256" key="5">
    <source>
        <dbReference type="SAM" id="MobiDB-lite"/>
    </source>
</evidence>
<dbReference type="Proteomes" id="UP000593562">
    <property type="component" value="Unassembled WGS sequence"/>
</dbReference>
<keyword evidence="4" id="KW-0539">Nucleus</keyword>
<dbReference type="PANTHER" id="PTHR31719">
    <property type="entry name" value="NAC TRANSCRIPTION FACTOR 56"/>
    <property type="match status" value="1"/>
</dbReference>
<evidence type="ECO:0000256" key="3">
    <source>
        <dbReference type="ARBA" id="ARBA00023163"/>
    </source>
</evidence>
<dbReference type="InterPro" id="IPR003441">
    <property type="entry name" value="NAC-dom"/>
</dbReference>
<sequence length="626" mass="69515">MENSNLRRTRIKALKPLGPPFQSGVCFKPTRQELLLCLYRKVAGLPYPDDIITDCDEVYGDETNRNNEPWNLFDFSDNDGGEIFYVFTCLKKVSGHRDTSTRIQRIAGSGTWNGRTTASVVKDFNGRIMGFDKYYSFEVKGGDEASQRLRREYGRWTMHELSLPDKQQSPRDIVLCVIGRNTMISISDDPESSIVDDKYFLKKSSSCPLIKNQCNANPTNYGSCPSLETPKKSEKKRMHGEEYEQNSRKRTCNSSNSFSSLDAQSGSVNGVRAVVQQPGSGSLMVEVQQPMQPQPCFSGHENAFYSSTGNDGRSGSVMEEVQEPMQPPQPCFSRSENAFYFTTDNGGGSGSVTVEVQQPMQSQPCFPGFENAFYSFIGNGIGSGSIVQQQMQPQACFSGNENAFYSTTGDGGGSGSVMMEAQQPLAMAYPTGQDYEIVEQQAMQPEPCFPGYENGCNSPTGNCFLDLNFLHMPRDDNSFEDLSHLLELPAMPQSEYHSSQSEPICYEGFWDPNFLQISQDTGLIESESSVHEHPNHSRNSNYLQDPNLEQLSHIIDGIDSSNAAVPVDSTALPISISAAAKEVEQEDQVAEEGHSQSNEATNNVEKSETEADRHWEEFLNNLMNDI</sequence>
<dbReference type="PROSITE" id="PS51005">
    <property type="entry name" value="NAC"/>
    <property type="match status" value="1"/>
</dbReference>
<dbReference type="PANTHER" id="PTHR31719:SF164">
    <property type="entry name" value="NAC DOMAIN-CONTAINING PROTEIN"/>
    <property type="match status" value="1"/>
</dbReference>
<protein>
    <recommendedName>
        <fullName evidence="6">NAC domain-containing protein</fullName>
    </recommendedName>
</protein>
<dbReference type="GO" id="GO:0006355">
    <property type="term" value="P:regulation of DNA-templated transcription"/>
    <property type="evidence" value="ECO:0007669"/>
    <property type="project" value="InterPro"/>
</dbReference>
<feature type="compositionally biased region" description="Polar residues" evidence="5">
    <location>
        <begin position="595"/>
        <end position="604"/>
    </location>
</feature>
<organism evidence="7 8">
    <name type="scientific">Tripterygium wilfordii</name>
    <name type="common">Thunder God vine</name>
    <dbReference type="NCBI Taxonomy" id="458696"/>
    <lineage>
        <taxon>Eukaryota</taxon>
        <taxon>Viridiplantae</taxon>
        <taxon>Streptophyta</taxon>
        <taxon>Embryophyta</taxon>
        <taxon>Tracheophyta</taxon>
        <taxon>Spermatophyta</taxon>
        <taxon>Magnoliopsida</taxon>
        <taxon>eudicotyledons</taxon>
        <taxon>Gunneridae</taxon>
        <taxon>Pentapetalae</taxon>
        <taxon>rosids</taxon>
        <taxon>fabids</taxon>
        <taxon>Celastrales</taxon>
        <taxon>Celastraceae</taxon>
        <taxon>Tripterygium</taxon>
    </lineage>
</organism>
<evidence type="ECO:0000256" key="2">
    <source>
        <dbReference type="ARBA" id="ARBA00023125"/>
    </source>
</evidence>
<gene>
    <name evidence="7" type="ORF">HS088_TW15G00665</name>
</gene>
<feature type="region of interest" description="Disordered" evidence="5">
    <location>
        <begin position="223"/>
        <end position="264"/>
    </location>
</feature>
<feature type="domain" description="NAC" evidence="6">
    <location>
        <begin position="21"/>
        <end position="181"/>
    </location>
</feature>
<feature type="compositionally biased region" description="Polar residues" evidence="5">
    <location>
        <begin position="252"/>
        <end position="264"/>
    </location>
</feature>
<dbReference type="InterPro" id="IPR036093">
    <property type="entry name" value="NAC_dom_sf"/>
</dbReference>
<dbReference type="AlphaFoldDB" id="A0A7J7CM56"/>
<dbReference type="SUPFAM" id="SSF101941">
    <property type="entry name" value="NAC domain"/>
    <property type="match status" value="1"/>
</dbReference>
<keyword evidence="2" id="KW-0238">DNA-binding</keyword>
<dbReference type="InParanoid" id="A0A7J7CM56"/>
<evidence type="ECO:0000313" key="7">
    <source>
        <dbReference type="EMBL" id="KAF5735165.1"/>
    </source>
</evidence>
<keyword evidence="3" id="KW-0804">Transcription</keyword>
<dbReference type="EMBL" id="JAAARO010000015">
    <property type="protein sequence ID" value="KAF5735165.1"/>
    <property type="molecule type" value="Genomic_DNA"/>
</dbReference>
<proteinExistence type="predicted"/>
<dbReference type="Pfam" id="PF02365">
    <property type="entry name" value="NAM"/>
    <property type="match status" value="1"/>
</dbReference>
<comment type="caution">
    <text evidence="7">The sequence shown here is derived from an EMBL/GenBank/DDBJ whole genome shotgun (WGS) entry which is preliminary data.</text>
</comment>
<name>A0A7J7CM56_TRIWF</name>
<keyword evidence="8" id="KW-1185">Reference proteome</keyword>
<evidence type="ECO:0000313" key="8">
    <source>
        <dbReference type="Proteomes" id="UP000593562"/>
    </source>
</evidence>
<feature type="region of interest" description="Disordered" evidence="5">
    <location>
        <begin position="584"/>
        <end position="613"/>
    </location>
</feature>
<accession>A0A7J7CM56</accession>
<keyword evidence="1" id="KW-0805">Transcription regulation</keyword>
<dbReference type="Gene3D" id="2.170.150.80">
    <property type="entry name" value="NAC domain"/>
    <property type="match status" value="1"/>
</dbReference>
<evidence type="ECO:0000259" key="6">
    <source>
        <dbReference type="PROSITE" id="PS51005"/>
    </source>
</evidence>
<dbReference type="GO" id="GO:0003677">
    <property type="term" value="F:DNA binding"/>
    <property type="evidence" value="ECO:0007669"/>
    <property type="project" value="UniProtKB-KW"/>
</dbReference>
<reference evidence="7 8" key="1">
    <citation type="journal article" date="2020" name="Nat. Commun.">
        <title>Genome of Tripterygium wilfordii and identification of cytochrome P450 involved in triptolide biosynthesis.</title>
        <authorList>
            <person name="Tu L."/>
            <person name="Su P."/>
            <person name="Zhang Z."/>
            <person name="Gao L."/>
            <person name="Wang J."/>
            <person name="Hu T."/>
            <person name="Zhou J."/>
            <person name="Zhang Y."/>
            <person name="Zhao Y."/>
            <person name="Liu Y."/>
            <person name="Song Y."/>
            <person name="Tong Y."/>
            <person name="Lu Y."/>
            <person name="Yang J."/>
            <person name="Xu C."/>
            <person name="Jia M."/>
            <person name="Peters R.J."/>
            <person name="Huang L."/>
            <person name="Gao W."/>
        </authorList>
    </citation>
    <scope>NUCLEOTIDE SEQUENCE [LARGE SCALE GENOMIC DNA]</scope>
    <source>
        <strain evidence="8">cv. XIE 37</strain>
        <tissue evidence="7">Leaf</tissue>
    </source>
</reference>
<evidence type="ECO:0000256" key="4">
    <source>
        <dbReference type="ARBA" id="ARBA00023242"/>
    </source>
</evidence>
<evidence type="ECO:0000256" key="1">
    <source>
        <dbReference type="ARBA" id="ARBA00023015"/>
    </source>
</evidence>
<dbReference type="GO" id="GO:0048731">
    <property type="term" value="P:system development"/>
    <property type="evidence" value="ECO:0007669"/>
    <property type="project" value="TreeGrafter"/>
</dbReference>